<name>A0A644WYC4_9ZZZZ</name>
<comment type="caution">
    <text evidence="2">The sequence shown here is derived from an EMBL/GenBank/DDBJ whole genome shotgun (WGS) entry which is preliminary data.</text>
</comment>
<dbReference type="InterPro" id="IPR011042">
    <property type="entry name" value="6-blade_b-propeller_TolB-like"/>
</dbReference>
<reference evidence="2" key="1">
    <citation type="submission" date="2019-08" db="EMBL/GenBank/DDBJ databases">
        <authorList>
            <person name="Kucharzyk K."/>
            <person name="Murdoch R.W."/>
            <person name="Higgins S."/>
            <person name="Loffler F."/>
        </authorList>
    </citation>
    <scope>NUCLEOTIDE SEQUENCE</scope>
</reference>
<protein>
    <recommendedName>
        <fullName evidence="1">Glucose/Sorbosone dehydrogenase domain-containing protein</fullName>
    </recommendedName>
</protein>
<organism evidence="2">
    <name type="scientific">bioreactor metagenome</name>
    <dbReference type="NCBI Taxonomy" id="1076179"/>
    <lineage>
        <taxon>unclassified sequences</taxon>
        <taxon>metagenomes</taxon>
        <taxon>ecological metagenomes</taxon>
    </lineage>
</organism>
<proteinExistence type="predicted"/>
<dbReference type="Gene3D" id="2.120.10.30">
    <property type="entry name" value="TolB, C-terminal domain"/>
    <property type="match status" value="1"/>
</dbReference>
<feature type="domain" description="Glucose/Sorbosone dehydrogenase" evidence="1">
    <location>
        <begin position="47"/>
        <end position="338"/>
    </location>
</feature>
<dbReference type="PANTHER" id="PTHR19328">
    <property type="entry name" value="HEDGEHOG-INTERACTING PROTEIN"/>
    <property type="match status" value="1"/>
</dbReference>
<dbReference type="PROSITE" id="PS51257">
    <property type="entry name" value="PROKAR_LIPOPROTEIN"/>
    <property type="match status" value="1"/>
</dbReference>
<dbReference type="InterPro" id="IPR012938">
    <property type="entry name" value="Glc/Sorbosone_DH"/>
</dbReference>
<dbReference type="PANTHER" id="PTHR19328:SF13">
    <property type="entry name" value="HIPL1 PROTEIN"/>
    <property type="match status" value="1"/>
</dbReference>
<gene>
    <name evidence="2" type="ORF">SDC9_55138</name>
</gene>
<evidence type="ECO:0000259" key="1">
    <source>
        <dbReference type="Pfam" id="PF07995"/>
    </source>
</evidence>
<evidence type="ECO:0000313" key="2">
    <source>
        <dbReference type="EMBL" id="MPM08822.1"/>
    </source>
</evidence>
<dbReference type="SUPFAM" id="SSF50952">
    <property type="entry name" value="Soluble quinoprotein glucose dehydrogenase"/>
    <property type="match status" value="1"/>
</dbReference>
<dbReference type="InterPro" id="IPR011041">
    <property type="entry name" value="Quinoprot_gluc/sorb_DH_b-prop"/>
</dbReference>
<sequence length="355" mass="39466">MKKIFFLGLSVSLLLGGCSSLKQSPSSDSTEASNQHSDGAVELARNLDVPWSIQKHEDVFYISERPGNIVRIAGSKLERQTVHLSEDLSGGSEAGLLGFILDPNFEENNEAFAYYTYLKAKGAFNRIVKLRLENNEWAEVEILLDQLPAGNYHDGGRLAIGPDNKLYATVGDAYNLNEVQELDSLNGKILRLNLDGTIPEENPYENSYIFSYGHRNPQGLVWTPDGTMYASEHGNNANDEINIIEAGKNYGWPLIEGTEEQDSMEGPLFTSGSDETWAPSGMDEWNNHLYVAALRGNAILEFDLENQTVHSFIEDYGRIRDVLIVGDALFFITNNLDGRGDGSSDDDKLYRVELN</sequence>
<dbReference type="Pfam" id="PF07995">
    <property type="entry name" value="GSDH"/>
    <property type="match status" value="1"/>
</dbReference>
<accession>A0A644WYC4</accession>
<dbReference type="AlphaFoldDB" id="A0A644WYC4"/>
<dbReference type="EMBL" id="VSSQ01001494">
    <property type="protein sequence ID" value="MPM08822.1"/>
    <property type="molecule type" value="Genomic_DNA"/>
</dbReference>